<organism evidence="2 3">
    <name type="scientific">Thalassobacillus hwangdonensis</name>
    <dbReference type="NCBI Taxonomy" id="546108"/>
    <lineage>
        <taxon>Bacteria</taxon>
        <taxon>Bacillati</taxon>
        <taxon>Bacillota</taxon>
        <taxon>Bacilli</taxon>
        <taxon>Bacillales</taxon>
        <taxon>Bacillaceae</taxon>
        <taxon>Thalassobacillus</taxon>
    </lineage>
</organism>
<gene>
    <name evidence="2" type="ORF">ACFQ2J_08295</name>
</gene>
<keyword evidence="1" id="KW-0812">Transmembrane</keyword>
<feature type="transmembrane region" description="Helical" evidence="1">
    <location>
        <begin position="28"/>
        <end position="48"/>
    </location>
</feature>
<comment type="caution">
    <text evidence="2">The sequence shown here is derived from an EMBL/GenBank/DDBJ whole genome shotgun (WGS) entry which is preliminary data.</text>
</comment>
<evidence type="ECO:0000313" key="3">
    <source>
        <dbReference type="Proteomes" id="UP001596990"/>
    </source>
</evidence>
<accession>A0ABW3L1D5</accession>
<evidence type="ECO:0000256" key="1">
    <source>
        <dbReference type="SAM" id="Phobius"/>
    </source>
</evidence>
<keyword evidence="1" id="KW-1133">Transmembrane helix</keyword>
<evidence type="ECO:0000313" key="2">
    <source>
        <dbReference type="EMBL" id="MFD1019191.1"/>
    </source>
</evidence>
<keyword evidence="1" id="KW-0472">Membrane</keyword>
<keyword evidence="3" id="KW-1185">Reference proteome</keyword>
<dbReference type="Proteomes" id="UP001596990">
    <property type="component" value="Unassembled WGS sequence"/>
</dbReference>
<sequence length="66" mass="7738">MQKILQFIVVGAAVGFLISIFVREVNMVYTILLTVIATFLTLMYAELYHIREAINRQRSEQKEYLK</sequence>
<proteinExistence type="predicted"/>
<name>A0ABW3L1D5_9BACI</name>
<reference evidence="3" key="1">
    <citation type="journal article" date="2019" name="Int. J. Syst. Evol. Microbiol.">
        <title>The Global Catalogue of Microorganisms (GCM) 10K type strain sequencing project: providing services to taxonomists for standard genome sequencing and annotation.</title>
        <authorList>
            <consortium name="The Broad Institute Genomics Platform"/>
            <consortium name="The Broad Institute Genome Sequencing Center for Infectious Disease"/>
            <person name="Wu L."/>
            <person name="Ma J."/>
        </authorList>
    </citation>
    <scope>NUCLEOTIDE SEQUENCE [LARGE SCALE GENOMIC DNA]</scope>
    <source>
        <strain evidence="3">CCUG 56607</strain>
    </source>
</reference>
<protein>
    <submittedName>
        <fullName evidence="2">Uncharacterized protein</fullName>
    </submittedName>
</protein>
<dbReference type="EMBL" id="JBHTKL010000002">
    <property type="protein sequence ID" value="MFD1019191.1"/>
    <property type="molecule type" value="Genomic_DNA"/>
</dbReference>
<feature type="transmembrane region" description="Helical" evidence="1">
    <location>
        <begin position="5"/>
        <end position="22"/>
    </location>
</feature>